<name>A0ABR2CE62_9ROSI</name>
<dbReference type="Proteomes" id="UP001472677">
    <property type="component" value="Unassembled WGS sequence"/>
</dbReference>
<comment type="caution">
    <text evidence="2">The sequence shown here is derived from an EMBL/GenBank/DDBJ whole genome shotgun (WGS) entry which is preliminary data.</text>
</comment>
<reference evidence="2 3" key="1">
    <citation type="journal article" date="2024" name="G3 (Bethesda)">
        <title>Genome assembly of Hibiscus sabdariffa L. provides insights into metabolisms of medicinal natural products.</title>
        <authorList>
            <person name="Kim T."/>
        </authorList>
    </citation>
    <scope>NUCLEOTIDE SEQUENCE [LARGE SCALE GENOMIC DNA]</scope>
    <source>
        <strain evidence="2">TK-2024</strain>
        <tissue evidence="2">Old leaves</tissue>
    </source>
</reference>
<accession>A0ABR2CE62</accession>
<evidence type="ECO:0000256" key="1">
    <source>
        <dbReference type="SAM" id="MobiDB-lite"/>
    </source>
</evidence>
<evidence type="ECO:0000313" key="2">
    <source>
        <dbReference type="EMBL" id="KAK8517644.1"/>
    </source>
</evidence>
<gene>
    <name evidence="2" type="ORF">V6N12_016486</name>
</gene>
<feature type="compositionally biased region" description="Polar residues" evidence="1">
    <location>
        <begin position="1"/>
        <end position="14"/>
    </location>
</feature>
<dbReference type="EMBL" id="JBBPBM010000055">
    <property type="protein sequence ID" value="KAK8517644.1"/>
    <property type="molecule type" value="Genomic_DNA"/>
</dbReference>
<protein>
    <submittedName>
        <fullName evidence="2">Uncharacterized protein</fullName>
    </submittedName>
</protein>
<keyword evidence="3" id="KW-1185">Reference proteome</keyword>
<evidence type="ECO:0000313" key="3">
    <source>
        <dbReference type="Proteomes" id="UP001472677"/>
    </source>
</evidence>
<feature type="region of interest" description="Disordered" evidence="1">
    <location>
        <begin position="1"/>
        <end position="44"/>
    </location>
</feature>
<proteinExistence type="predicted"/>
<organism evidence="2 3">
    <name type="scientific">Hibiscus sabdariffa</name>
    <name type="common">roselle</name>
    <dbReference type="NCBI Taxonomy" id="183260"/>
    <lineage>
        <taxon>Eukaryota</taxon>
        <taxon>Viridiplantae</taxon>
        <taxon>Streptophyta</taxon>
        <taxon>Embryophyta</taxon>
        <taxon>Tracheophyta</taxon>
        <taxon>Spermatophyta</taxon>
        <taxon>Magnoliopsida</taxon>
        <taxon>eudicotyledons</taxon>
        <taxon>Gunneridae</taxon>
        <taxon>Pentapetalae</taxon>
        <taxon>rosids</taxon>
        <taxon>malvids</taxon>
        <taxon>Malvales</taxon>
        <taxon>Malvaceae</taxon>
        <taxon>Malvoideae</taxon>
        <taxon>Hibiscus</taxon>
    </lineage>
</organism>
<sequence length="87" mass="9508">MEQHETNAQLPTNKDINKAETAKPTAMADNAKPTNSKTGKGNKININITNITPRIIQTDCGFPRFCLGCLGQLVILHPPHIVIFDIA</sequence>